<feature type="region of interest" description="Disordered" evidence="1">
    <location>
        <begin position="49"/>
        <end position="68"/>
    </location>
</feature>
<accession>A0ABR1ULC1</accession>
<keyword evidence="3" id="KW-1185">Reference proteome</keyword>
<evidence type="ECO:0000256" key="1">
    <source>
        <dbReference type="SAM" id="MobiDB-lite"/>
    </source>
</evidence>
<gene>
    <name evidence="2" type="ORF">PG996_009632</name>
</gene>
<evidence type="ECO:0000313" key="2">
    <source>
        <dbReference type="EMBL" id="KAK8059702.1"/>
    </source>
</evidence>
<proteinExistence type="predicted"/>
<comment type="caution">
    <text evidence="2">The sequence shown here is derived from an EMBL/GenBank/DDBJ whole genome shotgun (WGS) entry which is preliminary data.</text>
</comment>
<dbReference type="EMBL" id="JAQQWM010000006">
    <property type="protein sequence ID" value="KAK8059702.1"/>
    <property type="molecule type" value="Genomic_DNA"/>
</dbReference>
<dbReference type="Proteomes" id="UP001446871">
    <property type="component" value="Unassembled WGS sequence"/>
</dbReference>
<evidence type="ECO:0000313" key="3">
    <source>
        <dbReference type="Proteomes" id="UP001446871"/>
    </source>
</evidence>
<sequence length="210" mass="23015">MQVSSWYILANVDPRGWASGWTPSQNNQSNYYLTCEDWSSPTAAYTNVDNPEDAYATEPAGNISASPWVSGQNDQHNYCTHPCGHQSCVHHSQGATDPQTTSQSFAYAALDVVSPAHLDFGIQAPISFDAGCGQSGSGNAQLLSAADRDERGRPRSAPPSVELYLRDRQSHEELACGLSISNTEQSKTWHKRKITLTISNKDLKIQDRRS</sequence>
<name>A0ABR1ULC1_9PEZI</name>
<organism evidence="2 3">
    <name type="scientific">Apiospora saccharicola</name>
    <dbReference type="NCBI Taxonomy" id="335842"/>
    <lineage>
        <taxon>Eukaryota</taxon>
        <taxon>Fungi</taxon>
        <taxon>Dikarya</taxon>
        <taxon>Ascomycota</taxon>
        <taxon>Pezizomycotina</taxon>
        <taxon>Sordariomycetes</taxon>
        <taxon>Xylariomycetidae</taxon>
        <taxon>Amphisphaeriales</taxon>
        <taxon>Apiosporaceae</taxon>
        <taxon>Apiospora</taxon>
    </lineage>
</organism>
<protein>
    <submittedName>
        <fullName evidence="2">Uncharacterized protein</fullName>
    </submittedName>
</protein>
<reference evidence="2 3" key="1">
    <citation type="submission" date="2023-01" db="EMBL/GenBank/DDBJ databases">
        <title>Analysis of 21 Apiospora genomes using comparative genomics revels a genus with tremendous synthesis potential of carbohydrate active enzymes and secondary metabolites.</title>
        <authorList>
            <person name="Sorensen T."/>
        </authorList>
    </citation>
    <scope>NUCLEOTIDE SEQUENCE [LARGE SCALE GENOMIC DNA]</scope>
    <source>
        <strain evidence="2 3">CBS 83171</strain>
    </source>
</reference>